<sequence length="29" mass="3296">DLKKTAKAEKSKKEETTGRMKKAKSEKDT</sequence>
<gene>
    <name evidence="2" type="ORF">S03H2_07756</name>
</gene>
<protein>
    <submittedName>
        <fullName evidence="2">Uncharacterized protein</fullName>
    </submittedName>
</protein>
<accession>X1EZL6</accession>
<feature type="non-terminal residue" evidence="2">
    <location>
        <position position="1"/>
    </location>
</feature>
<organism evidence="2">
    <name type="scientific">marine sediment metagenome</name>
    <dbReference type="NCBI Taxonomy" id="412755"/>
    <lineage>
        <taxon>unclassified sequences</taxon>
        <taxon>metagenomes</taxon>
        <taxon>ecological metagenomes</taxon>
    </lineage>
</organism>
<proteinExistence type="predicted"/>
<comment type="caution">
    <text evidence="2">The sequence shown here is derived from an EMBL/GenBank/DDBJ whole genome shotgun (WGS) entry which is preliminary data.</text>
</comment>
<evidence type="ECO:0000313" key="2">
    <source>
        <dbReference type="EMBL" id="GAH25790.1"/>
    </source>
</evidence>
<dbReference type="EMBL" id="BARU01003636">
    <property type="protein sequence ID" value="GAH25790.1"/>
    <property type="molecule type" value="Genomic_DNA"/>
</dbReference>
<name>X1EZL6_9ZZZZ</name>
<reference evidence="2" key="1">
    <citation type="journal article" date="2014" name="Front. Microbiol.">
        <title>High frequency of phylogenetically diverse reductive dehalogenase-homologous genes in deep subseafloor sedimentary metagenomes.</title>
        <authorList>
            <person name="Kawai M."/>
            <person name="Futagami T."/>
            <person name="Toyoda A."/>
            <person name="Takaki Y."/>
            <person name="Nishi S."/>
            <person name="Hori S."/>
            <person name="Arai W."/>
            <person name="Tsubouchi T."/>
            <person name="Morono Y."/>
            <person name="Uchiyama I."/>
            <person name="Ito T."/>
            <person name="Fujiyama A."/>
            <person name="Inagaki F."/>
            <person name="Takami H."/>
        </authorList>
    </citation>
    <scope>NUCLEOTIDE SEQUENCE</scope>
    <source>
        <strain evidence="2">Expedition CK06-06</strain>
    </source>
</reference>
<dbReference type="AlphaFoldDB" id="X1EZL6"/>
<feature type="region of interest" description="Disordered" evidence="1">
    <location>
        <begin position="1"/>
        <end position="29"/>
    </location>
</feature>
<evidence type="ECO:0000256" key="1">
    <source>
        <dbReference type="SAM" id="MobiDB-lite"/>
    </source>
</evidence>